<feature type="site" description="Participates in a stacking interaction with the thymidine ring of dTDP-4-oxo-6-deoxyglucose" evidence="4">
    <location>
        <position position="133"/>
    </location>
</feature>
<protein>
    <submittedName>
        <fullName evidence="5">dTDP-4-dehydrorhamnose 3,5-epimerase</fullName>
    </submittedName>
</protein>
<dbReference type="InterPro" id="IPR000888">
    <property type="entry name" value="RmlC-like"/>
</dbReference>
<dbReference type="PANTHER" id="PTHR21047:SF2">
    <property type="entry name" value="THYMIDINE DIPHOSPHO-4-KETO-RHAMNOSE 3,5-EPIMERASE"/>
    <property type="match status" value="1"/>
</dbReference>
<name>A0A2R4TEA6_9ACTN</name>
<dbReference type="GO" id="GO:0000271">
    <property type="term" value="P:polysaccharide biosynthetic process"/>
    <property type="evidence" value="ECO:0007669"/>
    <property type="project" value="TreeGrafter"/>
</dbReference>
<evidence type="ECO:0000313" key="5">
    <source>
        <dbReference type="EMBL" id="AVZ77437.1"/>
    </source>
</evidence>
<dbReference type="CDD" id="cd00438">
    <property type="entry name" value="cupin_RmlC"/>
    <property type="match status" value="1"/>
</dbReference>
<dbReference type="PANTHER" id="PTHR21047">
    <property type="entry name" value="DTDP-6-DEOXY-D-GLUCOSE-3,5 EPIMERASE"/>
    <property type="match status" value="1"/>
</dbReference>
<dbReference type="OrthoDB" id="9800680at2"/>
<keyword evidence="2" id="KW-0413">Isomerase</keyword>
<dbReference type="GO" id="GO:0019305">
    <property type="term" value="P:dTDP-rhamnose biosynthetic process"/>
    <property type="evidence" value="ECO:0007669"/>
    <property type="project" value="TreeGrafter"/>
</dbReference>
<evidence type="ECO:0000256" key="2">
    <source>
        <dbReference type="ARBA" id="ARBA00023235"/>
    </source>
</evidence>
<feature type="active site" description="Proton acceptor" evidence="3">
    <location>
        <position position="57"/>
    </location>
</feature>
<dbReference type="SUPFAM" id="SSF51182">
    <property type="entry name" value="RmlC-like cupins"/>
    <property type="match status" value="1"/>
</dbReference>
<evidence type="ECO:0000256" key="4">
    <source>
        <dbReference type="PIRSR" id="PIRSR600888-3"/>
    </source>
</evidence>
<dbReference type="Gene3D" id="2.60.120.10">
    <property type="entry name" value="Jelly Rolls"/>
    <property type="match status" value="1"/>
</dbReference>
<dbReference type="Pfam" id="PF00908">
    <property type="entry name" value="dTDP_sugar_isom"/>
    <property type="match status" value="1"/>
</dbReference>
<dbReference type="GO" id="GO:0008830">
    <property type="term" value="F:dTDP-4-dehydrorhamnose 3,5-epimerase activity"/>
    <property type="evidence" value="ECO:0007669"/>
    <property type="project" value="InterPro"/>
</dbReference>
<proteinExistence type="inferred from homology"/>
<evidence type="ECO:0000256" key="1">
    <source>
        <dbReference type="ARBA" id="ARBA00010154"/>
    </source>
</evidence>
<keyword evidence="6" id="KW-1185">Reference proteome</keyword>
<dbReference type="EMBL" id="CP026304">
    <property type="protein sequence ID" value="AVZ77437.1"/>
    <property type="molecule type" value="Genomic_DNA"/>
</dbReference>
<dbReference type="Proteomes" id="UP000244201">
    <property type="component" value="Chromosome"/>
</dbReference>
<accession>A0A2R4TEA6</accession>
<reference evidence="5 6" key="1">
    <citation type="submission" date="2018-01" db="EMBL/GenBank/DDBJ databases">
        <title>Complete genome sequence of Streptomyces lunaelactis MM109T, a Ferroverdin A producer isolated from cave moonmilk deposits.</title>
        <authorList>
            <person name="Naome A."/>
            <person name="Martinet L."/>
            <person name="Maciejewska M."/>
            <person name="Anderssen S."/>
            <person name="Adam D."/>
            <person name="Tenconi E."/>
            <person name="Deflandre B."/>
            <person name="Arguelles-Arias A."/>
            <person name="Calusinska M."/>
            <person name="Copieters W."/>
            <person name="Karim L."/>
            <person name="Hanikenne M."/>
            <person name="Baurain D."/>
            <person name="van Wezel G."/>
            <person name="Smargiasso N."/>
            <person name="de Pauw E."/>
            <person name="Delfosse P."/>
            <person name="Rigali S."/>
        </authorList>
    </citation>
    <scope>NUCLEOTIDE SEQUENCE [LARGE SCALE GENOMIC DNA]</scope>
    <source>
        <strain evidence="5 6">MM109</strain>
    </source>
</reference>
<dbReference type="GO" id="GO:0005829">
    <property type="term" value="C:cytosol"/>
    <property type="evidence" value="ECO:0007669"/>
    <property type="project" value="TreeGrafter"/>
</dbReference>
<organism evidence="5 6">
    <name type="scientific">Streptomyces lunaelactis</name>
    <dbReference type="NCBI Taxonomy" id="1535768"/>
    <lineage>
        <taxon>Bacteria</taxon>
        <taxon>Bacillati</taxon>
        <taxon>Actinomycetota</taxon>
        <taxon>Actinomycetes</taxon>
        <taxon>Kitasatosporales</taxon>
        <taxon>Streptomycetaceae</taxon>
        <taxon>Streptomyces</taxon>
    </lineage>
</organism>
<comment type="similarity">
    <text evidence="1">Belongs to the dTDP-4-dehydrorhamnose 3,5-epimerase family.</text>
</comment>
<dbReference type="KEGG" id="slk:SLUN_13810"/>
<dbReference type="InterPro" id="IPR014710">
    <property type="entry name" value="RmlC-like_jellyroll"/>
</dbReference>
<gene>
    <name evidence="5" type="ORF">SLUN_13810</name>
</gene>
<evidence type="ECO:0000256" key="3">
    <source>
        <dbReference type="PIRSR" id="PIRSR600888-1"/>
    </source>
</evidence>
<dbReference type="InterPro" id="IPR011051">
    <property type="entry name" value="RmlC_Cupin_sf"/>
</dbReference>
<evidence type="ECO:0000313" key="6">
    <source>
        <dbReference type="Proteomes" id="UP000244201"/>
    </source>
</evidence>
<feature type="active site" description="Proton donor" evidence="3">
    <location>
        <position position="127"/>
    </location>
</feature>
<sequence>MNIRDAYRIAPNKYPDKRGWFFEAFRAEVLTDIVGYPFVVGQANYSLSRRNTVRGIHSTSLPPGQAKLVTCVRGAVLDVAVDLRVGSPTFGMYDVTPQDEESGMAVYLADGIGHAFLTLTDDACMNYLCSEAYVPGTMIEVNPLDPDIGIPWNLAEPPVMSEKDATAPTLSEAQALGMLPSYEDCLAHYAALAKRPAGL</sequence>
<dbReference type="AlphaFoldDB" id="A0A2R4TEA6"/>